<dbReference type="Proteomes" id="UP000219042">
    <property type="component" value="Unassembled WGS sequence"/>
</dbReference>
<comment type="cofactor">
    <cofactor evidence="1">
        <name>pyridoxal 5'-phosphate</name>
        <dbReference type="ChEBI" id="CHEBI:597326"/>
    </cofactor>
</comment>
<evidence type="ECO:0000256" key="2">
    <source>
        <dbReference type="ARBA" id="ARBA00009320"/>
    </source>
</evidence>
<dbReference type="GO" id="GO:0046656">
    <property type="term" value="P:folic acid biosynthetic process"/>
    <property type="evidence" value="ECO:0007669"/>
    <property type="project" value="UniProtKB-KW"/>
</dbReference>
<reference evidence="12" key="1">
    <citation type="submission" date="2016-09" db="EMBL/GenBank/DDBJ databases">
        <authorList>
            <person name="Varghese N."/>
            <person name="Submissions S."/>
        </authorList>
    </citation>
    <scope>NUCLEOTIDE SEQUENCE [LARGE SCALE GENOMIC DNA]</scope>
    <source>
        <strain evidence="12">ANC 4466</strain>
    </source>
</reference>
<evidence type="ECO:0000256" key="4">
    <source>
        <dbReference type="ARBA" id="ARBA00022898"/>
    </source>
</evidence>
<dbReference type="GO" id="GO:0008153">
    <property type="term" value="P:4-aminobenzoate biosynthetic process"/>
    <property type="evidence" value="ECO:0007669"/>
    <property type="project" value="UniProtKB-UniRule"/>
</dbReference>
<evidence type="ECO:0000256" key="5">
    <source>
        <dbReference type="ARBA" id="ARBA00022909"/>
    </source>
</evidence>
<sequence length="279" mass="32011">MLYQKNGNIVNQHIVSIEDRAFLYGDGCFTTARLKAGEIMLWERHLHRLQQAVTALRMNCDIDCIKKDKDRFLKHLANNATGTIKIVVSRGESQRGYALPNQTADIYFYYYPVSNHLTHPVILEKVGIIAETLASSFAPLKGIKTLNRLEQIMLKSMAMQQQWDEALCFDAEQNLVEGISSNCFVFIDGIWHTPDLQCTGIDGIMRREILARMRYYQIPHQVRMIGKSEIPQIDAGFLCNALHPMHIMGQLMLDQDIVQSLDRQKCLQLFDLLQLKELV</sequence>
<proteinExistence type="inferred from homology"/>
<dbReference type="GO" id="GO:0008696">
    <property type="term" value="F:4-amino-4-deoxychorismate lyase activity"/>
    <property type="evidence" value="ECO:0007669"/>
    <property type="project" value="UniProtKB-UniRule"/>
</dbReference>
<keyword evidence="4" id="KW-0663">Pyridoxal phosphate</keyword>
<dbReference type="InterPro" id="IPR043131">
    <property type="entry name" value="BCAT-like_N"/>
</dbReference>
<dbReference type="InterPro" id="IPR036038">
    <property type="entry name" value="Aminotransferase-like"/>
</dbReference>
<evidence type="ECO:0000256" key="3">
    <source>
        <dbReference type="ARBA" id="ARBA00011738"/>
    </source>
</evidence>
<dbReference type="AlphaFoldDB" id="A0A240EDJ2"/>
<keyword evidence="6 11" id="KW-0456">Lyase</keyword>
<dbReference type="Gene3D" id="3.20.10.10">
    <property type="entry name" value="D-amino Acid Aminotransferase, subunit A, domain 2"/>
    <property type="match status" value="1"/>
</dbReference>
<dbReference type="PANTHER" id="PTHR42743:SF13">
    <property type="entry name" value="P-LOOP CONTAINING NUCLEOSIDE TRIPHOSPHATE HYDROLASE PROTEIN"/>
    <property type="match status" value="1"/>
</dbReference>
<evidence type="ECO:0000256" key="1">
    <source>
        <dbReference type="ARBA" id="ARBA00001933"/>
    </source>
</evidence>
<comment type="subunit">
    <text evidence="3">Homodimer.</text>
</comment>
<dbReference type="PANTHER" id="PTHR42743">
    <property type="entry name" value="AMINO-ACID AMINOTRANSFERASE"/>
    <property type="match status" value="1"/>
</dbReference>
<dbReference type="NCBIfam" id="TIGR03461">
    <property type="entry name" value="pabC_Proteo"/>
    <property type="match status" value="1"/>
</dbReference>
<accession>A0A240EDJ2</accession>
<dbReference type="EMBL" id="OANT01000014">
    <property type="protein sequence ID" value="SNX46626.1"/>
    <property type="molecule type" value="Genomic_DNA"/>
</dbReference>
<protein>
    <recommendedName>
        <fullName evidence="8 10">Aminodeoxychorismate lyase</fullName>
        <ecNumber evidence="8 10">4.1.3.38</ecNumber>
    </recommendedName>
</protein>
<dbReference type="InterPro" id="IPR043132">
    <property type="entry name" value="BCAT-like_C"/>
</dbReference>
<comment type="pathway">
    <text evidence="7">Cofactor biosynthesis; tetrahydrofolate biosynthesis; 4-aminobenzoate from chorismate: step 2/2.</text>
</comment>
<evidence type="ECO:0000256" key="7">
    <source>
        <dbReference type="ARBA" id="ARBA00035633"/>
    </source>
</evidence>
<dbReference type="InterPro" id="IPR017824">
    <property type="entry name" value="Aminodeoxychorismate_lyase_IV"/>
</dbReference>
<evidence type="ECO:0000256" key="8">
    <source>
        <dbReference type="ARBA" id="ARBA00035676"/>
    </source>
</evidence>
<comment type="catalytic activity">
    <reaction evidence="9">
        <text>4-amino-4-deoxychorismate = 4-aminobenzoate + pyruvate + H(+)</text>
        <dbReference type="Rhea" id="RHEA:16201"/>
        <dbReference type="ChEBI" id="CHEBI:15361"/>
        <dbReference type="ChEBI" id="CHEBI:15378"/>
        <dbReference type="ChEBI" id="CHEBI:17836"/>
        <dbReference type="ChEBI" id="CHEBI:58406"/>
        <dbReference type="EC" id="4.1.3.38"/>
    </reaction>
</comment>
<keyword evidence="5" id="KW-0289">Folate biosynthesis</keyword>
<gene>
    <name evidence="11" type="ORF">SAMN05421731_11436</name>
</gene>
<dbReference type="Pfam" id="PF01063">
    <property type="entry name" value="Aminotran_4"/>
    <property type="match status" value="1"/>
</dbReference>
<evidence type="ECO:0000256" key="10">
    <source>
        <dbReference type="NCBIfam" id="TIGR03461"/>
    </source>
</evidence>
<comment type="similarity">
    <text evidence="2">Belongs to the class-IV pyridoxal-phosphate-dependent aminotransferase family.</text>
</comment>
<dbReference type="RefSeq" id="WP_171294078.1">
    <property type="nucleotide sequence ID" value="NZ_BAABHT010000013.1"/>
</dbReference>
<dbReference type="InterPro" id="IPR001544">
    <property type="entry name" value="Aminotrans_IV"/>
</dbReference>
<dbReference type="InterPro" id="IPR050571">
    <property type="entry name" value="Class-IV_PLP-Dep_Aminotrnsfr"/>
</dbReference>
<evidence type="ECO:0000313" key="11">
    <source>
        <dbReference type="EMBL" id="SNX46626.1"/>
    </source>
</evidence>
<dbReference type="SUPFAM" id="SSF56752">
    <property type="entry name" value="D-aminoacid aminotransferase-like PLP-dependent enzymes"/>
    <property type="match status" value="1"/>
</dbReference>
<evidence type="ECO:0000256" key="6">
    <source>
        <dbReference type="ARBA" id="ARBA00023239"/>
    </source>
</evidence>
<dbReference type="Gene3D" id="3.30.470.10">
    <property type="match status" value="1"/>
</dbReference>
<dbReference type="GO" id="GO:0030170">
    <property type="term" value="F:pyridoxal phosphate binding"/>
    <property type="evidence" value="ECO:0007669"/>
    <property type="project" value="InterPro"/>
</dbReference>
<keyword evidence="12" id="KW-1185">Reference proteome</keyword>
<organism evidence="11 12">
    <name type="scientific">Acinetobacter puyangensis</name>
    <dbReference type="NCBI Taxonomy" id="1096779"/>
    <lineage>
        <taxon>Bacteria</taxon>
        <taxon>Pseudomonadati</taxon>
        <taxon>Pseudomonadota</taxon>
        <taxon>Gammaproteobacteria</taxon>
        <taxon>Moraxellales</taxon>
        <taxon>Moraxellaceae</taxon>
        <taxon>Acinetobacter</taxon>
    </lineage>
</organism>
<evidence type="ECO:0000256" key="9">
    <source>
        <dbReference type="ARBA" id="ARBA00049529"/>
    </source>
</evidence>
<dbReference type="EC" id="4.1.3.38" evidence="8 10"/>
<name>A0A240EDJ2_9GAMM</name>
<evidence type="ECO:0000313" key="12">
    <source>
        <dbReference type="Proteomes" id="UP000219042"/>
    </source>
</evidence>